<evidence type="ECO:0000259" key="2">
    <source>
        <dbReference type="PROSITE" id="PS50213"/>
    </source>
</evidence>
<evidence type="ECO:0000313" key="3">
    <source>
        <dbReference type="EMBL" id="THU36059.1"/>
    </source>
</evidence>
<dbReference type="SUPFAM" id="SSF82153">
    <property type="entry name" value="FAS1 domain"/>
    <property type="match status" value="2"/>
</dbReference>
<dbReference type="PANTHER" id="PTHR10900:SF77">
    <property type="entry name" value="FI19380P1"/>
    <property type="match status" value="1"/>
</dbReference>
<dbReference type="OrthoDB" id="1119934at2"/>
<sequence length="565" mass="62767">MPFMKNNIKASLLITCCIIVAAWVSGCKKVDIVTTTTTDVNIYEYLVQNPDKYSDLVKIVDKSGYSGFLNAYGSYTIFAPTNDGIKQYLTEKNLGSVDQIPEEDAKNIVKLHLMSDTLTSSSFKDGKLPTVTMYGQYLITSVNNENGVSNYVINRRALVQQANVKTGNGYLHTIDHVLLPATKTIAQLISENSNYSIFKEALVATGFYDTLNTINTVDTSRRWLTVFAETNQALADSGITSYNALYAKYCKTGNPKSVTDSLHIYIAYHIVPDAKYLADIVSAGSHITLAPLEVLASKLDGEKVLLNDINFNGVHEPGVEIQRSTSDVSATNGVLHMSLAHFSPKVRLPAPIYWDVADFPEVRKLPAIFRKGNYSFAYGSIKDIKWDKTTNFLDYAYTTSGSIPVYYNDYLSIPMGNTSRHFWIDFTSPIIVKGRYKVWICYRTAKSSGTIGQPGGSNMPVQVFFDGQAMTRTFNFVERRPNLSDGELEALGWKKYSPTTEQLAAGKFLGIIDVPTTDRHVFRLQALPAAGTGQPSNFLDMIHIIPVNNNQYLPRFARDGSLVNF</sequence>
<keyword evidence="1" id="KW-0732">Signal</keyword>
<name>A0A4S8HNL7_9BACT</name>
<dbReference type="SMART" id="SM00554">
    <property type="entry name" value="FAS1"/>
    <property type="match status" value="1"/>
</dbReference>
<dbReference type="Gene3D" id="2.30.180.10">
    <property type="entry name" value="FAS1 domain"/>
    <property type="match status" value="2"/>
</dbReference>
<feature type="domain" description="FAS1" evidence="2">
    <location>
        <begin position="40"/>
        <end position="178"/>
    </location>
</feature>
<dbReference type="PANTHER" id="PTHR10900">
    <property type="entry name" value="PERIOSTIN-RELATED"/>
    <property type="match status" value="1"/>
</dbReference>
<gene>
    <name evidence="3" type="ORF">FAM09_21985</name>
</gene>
<accession>A0A4S8HNL7</accession>
<dbReference type="InterPro" id="IPR036378">
    <property type="entry name" value="FAS1_dom_sf"/>
</dbReference>
<feature type="domain" description="FAS1" evidence="2">
    <location>
        <begin position="182"/>
        <end position="342"/>
    </location>
</feature>
<dbReference type="EMBL" id="STFF01000006">
    <property type="protein sequence ID" value="THU36059.1"/>
    <property type="molecule type" value="Genomic_DNA"/>
</dbReference>
<reference evidence="3 4" key="1">
    <citation type="submission" date="2019-04" db="EMBL/GenBank/DDBJ databases">
        <title>Niastella caeni sp. nov., isolated from activated sludge.</title>
        <authorList>
            <person name="Sheng M."/>
        </authorList>
    </citation>
    <scope>NUCLEOTIDE SEQUENCE [LARGE SCALE GENOMIC DNA]</scope>
    <source>
        <strain evidence="3 4">HX-2-15</strain>
    </source>
</reference>
<dbReference type="PROSITE" id="PS51257">
    <property type="entry name" value="PROKAR_LIPOPROTEIN"/>
    <property type="match status" value="1"/>
</dbReference>
<comment type="caution">
    <text evidence="3">The sequence shown here is derived from an EMBL/GenBank/DDBJ whole genome shotgun (WGS) entry which is preliminary data.</text>
</comment>
<proteinExistence type="predicted"/>
<dbReference type="InterPro" id="IPR000782">
    <property type="entry name" value="FAS1_domain"/>
</dbReference>
<dbReference type="PROSITE" id="PS50213">
    <property type="entry name" value="FAS1"/>
    <property type="match status" value="2"/>
</dbReference>
<dbReference type="InterPro" id="IPR050904">
    <property type="entry name" value="Adhesion/Biosynth-related"/>
</dbReference>
<feature type="chain" id="PRO_5020554693" evidence="1">
    <location>
        <begin position="22"/>
        <end position="565"/>
    </location>
</feature>
<organism evidence="3 4">
    <name type="scientific">Niastella caeni</name>
    <dbReference type="NCBI Taxonomy" id="2569763"/>
    <lineage>
        <taxon>Bacteria</taxon>
        <taxon>Pseudomonadati</taxon>
        <taxon>Bacteroidota</taxon>
        <taxon>Chitinophagia</taxon>
        <taxon>Chitinophagales</taxon>
        <taxon>Chitinophagaceae</taxon>
        <taxon>Niastella</taxon>
    </lineage>
</organism>
<protein>
    <submittedName>
        <fullName evidence="3">DUF5108 domain-containing protein</fullName>
    </submittedName>
</protein>
<dbReference type="AlphaFoldDB" id="A0A4S8HNL7"/>
<keyword evidence="4" id="KW-1185">Reference proteome</keyword>
<feature type="signal peptide" evidence="1">
    <location>
        <begin position="1"/>
        <end position="21"/>
    </location>
</feature>
<evidence type="ECO:0000313" key="4">
    <source>
        <dbReference type="Proteomes" id="UP000306918"/>
    </source>
</evidence>
<dbReference type="Proteomes" id="UP000306918">
    <property type="component" value="Unassembled WGS sequence"/>
</dbReference>
<evidence type="ECO:0000256" key="1">
    <source>
        <dbReference type="SAM" id="SignalP"/>
    </source>
</evidence>
<dbReference type="Pfam" id="PF02469">
    <property type="entry name" value="Fasciclin"/>
    <property type="match status" value="2"/>
</dbReference>